<protein>
    <submittedName>
        <fullName evidence="1">Uncharacterized protein</fullName>
    </submittedName>
</protein>
<dbReference type="Proteomes" id="UP001056120">
    <property type="component" value="Linkage Group LG02"/>
</dbReference>
<gene>
    <name evidence="1" type="ORF">L1987_05453</name>
</gene>
<accession>A0ACB9JVG5</accession>
<dbReference type="EMBL" id="CM042019">
    <property type="protein sequence ID" value="KAI3824006.1"/>
    <property type="molecule type" value="Genomic_DNA"/>
</dbReference>
<name>A0ACB9JVG5_9ASTR</name>
<reference evidence="2" key="1">
    <citation type="journal article" date="2022" name="Mol. Ecol. Resour.">
        <title>The genomes of chicory, endive, great burdock and yacon provide insights into Asteraceae palaeo-polyploidization history and plant inulin production.</title>
        <authorList>
            <person name="Fan W."/>
            <person name="Wang S."/>
            <person name="Wang H."/>
            <person name="Wang A."/>
            <person name="Jiang F."/>
            <person name="Liu H."/>
            <person name="Zhao H."/>
            <person name="Xu D."/>
            <person name="Zhang Y."/>
        </authorList>
    </citation>
    <scope>NUCLEOTIDE SEQUENCE [LARGE SCALE GENOMIC DNA]</scope>
    <source>
        <strain evidence="2">cv. Yunnan</strain>
    </source>
</reference>
<proteinExistence type="predicted"/>
<evidence type="ECO:0000313" key="2">
    <source>
        <dbReference type="Proteomes" id="UP001056120"/>
    </source>
</evidence>
<organism evidence="1 2">
    <name type="scientific">Smallanthus sonchifolius</name>
    <dbReference type="NCBI Taxonomy" id="185202"/>
    <lineage>
        <taxon>Eukaryota</taxon>
        <taxon>Viridiplantae</taxon>
        <taxon>Streptophyta</taxon>
        <taxon>Embryophyta</taxon>
        <taxon>Tracheophyta</taxon>
        <taxon>Spermatophyta</taxon>
        <taxon>Magnoliopsida</taxon>
        <taxon>eudicotyledons</taxon>
        <taxon>Gunneridae</taxon>
        <taxon>Pentapetalae</taxon>
        <taxon>asterids</taxon>
        <taxon>campanulids</taxon>
        <taxon>Asterales</taxon>
        <taxon>Asteraceae</taxon>
        <taxon>Asteroideae</taxon>
        <taxon>Heliantheae alliance</taxon>
        <taxon>Millerieae</taxon>
        <taxon>Smallanthus</taxon>
    </lineage>
</organism>
<sequence>MIAEGSYSSRGKRGFVFSDTMPEDWDEKEFIPDPENKKPKGYDDIPKEIHDPYTKNVFIFLKDITLYVKKLMITVKVYEGKNR</sequence>
<keyword evidence="2" id="KW-1185">Reference proteome</keyword>
<evidence type="ECO:0000313" key="1">
    <source>
        <dbReference type="EMBL" id="KAI3824006.1"/>
    </source>
</evidence>
<reference evidence="1 2" key="2">
    <citation type="journal article" date="2022" name="Mol. Ecol. Resour.">
        <title>The genomes of chicory, endive, great burdock and yacon provide insights into Asteraceae paleo-polyploidization history and plant inulin production.</title>
        <authorList>
            <person name="Fan W."/>
            <person name="Wang S."/>
            <person name="Wang H."/>
            <person name="Wang A."/>
            <person name="Jiang F."/>
            <person name="Liu H."/>
            <person name="Zhao H."/>
            <person name="Xu D."/>
            <person name="Zhang Y."/>
        </authorList>
    </citation>
    <scope>NUCLEOTIDE SEQUENCE [LARGE SCALE GENOMIC DNA]</scope>
    <source>
        <strain evidence="2">cv. Yunnan</strain>
        <tissue evidence="1">Leaves</tissue>
    </source>
</reference>
<comment type="caution">
    <text evidence="1">The sequence shown here is derived from an EMBL/GenBank/DDBJ whole genome shotgun (WGS) entry which is preliminary data.</text>
</comment>